<feature type="compositionally biased region" description="Basic and acidic residues" evidence="1">
    <location>
        <begin position="678"/>
        <end position="689"/>
    </location>
</feature>
<evidence type="ECO:0000313" key="2">
    <source>
        <dbReference type="EMBL" id="QHT31444.1"/>
    </source>
</evidence>
<dbReference type="SUPFAM" id="SSF52540">
    <property type="entry name" value="P-loop containing nucleoside triphosphate hydrolases"/>
    <property type="match status" value="2"/>
</dbReference>
<dbReference type="EMBL" id="MN738920">
    <property type="protein sequence ID" value="QHT31444.1"/>
    <property type="molecule type" value="Genomic_DNA"/>
</dbReference>
<reference evidence="2" key="1">
    <citation type="journal article" date="2020" name="Nature">
        <title>Giant virus diversity and host interactions through global metagenomics.</title>
        <authorList>
            <person name="Schulz F."/>
            <person name="Roux S."/>
            <person name="Paez-Espino D."/>
            <person name="Jungbluth S."/>
            <person name="Walsh D.A."/>
            <person name="Denef V.J."/>
            <person name="McMahon K.D."/>
            <person name="Konstantinidis K.T."/>
            <person name="Eloe-Fadrosh E.A."/>
            <person name="Kyrpides N.C."/>
            <person name="Woyke T."/>
        </authorList>
    </citation>
    <scope>NUCLEOTIDE SEQUENCE</scope>
    <source>
        <strain evidence="2">GVMAG-M-3300009155-2</strain>
    </source>
</reference>
<feature type="region of interest" description="Disordered" evidence="1">
    <location>
        <begin position="663"/>
        <end position="689"/>
    </location>
</feature>
<name>A0A6C0EQI2_9ZZZZ</name>
<protein>
    <submittedName>
        <fullName evidence="2">Uncharacterized protein</fullName>
    </submittedName>
</protein>
<dbReference type="InterPro" id="IPR027417">
    <property type="entry name" value="P-loop_NTPase"/>
</dbReference>
<organism evidence="2">
    <name type="scientific">viral metagenome</name>
    <dbReference type="NCBI Taxonomy" id="1070528"/>
    <lineage>
        <taxon>unclassified sequences</taxon>
        <taxon>metagenomes</taxon>
        <taxon>organismal metagenomes</taxon>
    </lineage>
</organism>
<sequence>MDLQQRKLNKSEWESIEVPVSTQEISILNMIIAGYDNVNIRVNNNNSIFTHLKIEYTEKMENYLFTKYFKEQVDKIQSTMDKLFGSSYTKVDVNTIVRLNSADKIRLEKNDERSINKQEIYEYVLLNHCEKVVANANNTSPSSKVLFMFHYYTLYKLIRNNIIRLNKNVIQLCKNIITKFEDTIDMSIIIENAVEFIEKNMNLLKYGDLTLYEHQKEIFTICKNKKPKLILYMAPTGTGKTLTPIALSESSKIIFVCAARHVGLALARAAISVNKKIAFAFGCASADDIRLHYFSAKEFTRNKRSGGIGKVDNSIGTYVEIMICDIKSYLPAMYYMLAFNKKEEIITYWDEPTITLDYNEHSFHKIIRQNWKQNIIPTVVLSSATLPKLNELTETISDFKSKFVGSEVFNIISHDCKKSIPIINKDGYVVLPHILSEDYKEICTIATHCEEYLTLSRYFDLKEVVEFITYVNKNNYANSKMKLNRFFETLDDINMKNIKVYYIKLLKNISEDSWNTINNYFKTTRQPRIFSNEAVDVRGNKISKVTSIGPGTTLTKSQHLSGASLTRLTSEQVTSNNLNSKPGIVPVGTSGAYVTTKDAYTLTDGPTIFISNDVEKIGKFCIQQANIPTMVMDDIMKKIDYNNMVNEKLSILERDLENIKEKAEKKVSSVSKGPKQGSNKDLKKFNRTGDEEVNNKGEINKITNEINILRSMIKSATLNETYIPNKPHHIKKWAEGFDTSKAFSSNIDEYIVSDIMSLNGIDDMWKILLMLGIGVFINHENIKYTEIMKKLADEQKLYMIIATSDYIYGTNYQFCHSYLSKDLDLTQEKIIQAMGRVGRNNIQQNYTIRFRDDQQILKLFTSETDKPEIINMNILFNSRKVILVGDKYVEIEDLEEQELYESETYYNEEEEVEVEGNL</sequence>
<evidence type="ECO:0000256" key="1">
    <source>
        <dbReference type="SAM" id="MobiDB-lite"/>
    </source>
</evidence>
<dbReference type="AlphaFoldDB" id="A0A6C0EQI2"/>
<accession>A0A6C0EQI2</accession>
<proteinExistence type="predicted"/>